<dbReference type="PROSITE" id="PS50887">
    <property type="entry name" value="GGDEF"/>
    <property type="match status" value="2"/>
</dbReference>
<dbReference type="GO" id="GO:0052621">
    <property type="term" value="F:diguanylate cyclase activity"/>
    <property type="evidence" value="ECO:0007669"/>
    <property type="project" value="UniProtKB-EC"/>
</dbReference>
<evidence type="ECO:0000256" key="3">
    <source>
        <dbReference type="SAM" id="Coils"/>
    </source>
</evidence>
<dbReference type="SUPFAM" id="SSF55073">
    <property type="entry name" value="Nucleotide cyclase"/>
    <property type="match status" value="2"/>
</dbReference>
<evidence type="ECO:0000256" key="1">
    <source>
        <dbReference type="ARBA" id="ARBA00012528"/>
    </source>
</evidence>
<dbReference type="NCBIfam" id="TIGR00254">
    <property type="entry name" value="GGDEF"/>
    <property type="match status" value="2"/>
</dbReference>
<organism evidence="7 8">
    <name type="scientific">Anatilimnocola aggregata</name>
    <dbReference type="NCBI Taxonomy" id="2528021"/>
    <lineage>
        <taxon>Bacteria</taxon>
        <taxon>Pseudomonadati</taxon>
        <taxon>Planctomycetota</taxon>
        <taxon>Planctomycetia</taxon>
        <taxon>Pirellulales</taxon>
        <taxon>Pirellulaceae</taxon>
        <taxon>Anatilimnocola</taxon>
    </lineage>
</organism>
<feature type="domain" description="GGDEF" evidence="6">
    <location>
        <begin position="370"/>
        <end position="502"/>
    </location>
</feature>
<feature type="region of interest" description="Disordered" evidence="4">
    <location>
        <begin position="33"/>
        <end position="55"/>
    </location>
</feature>
<dbReference type="InterPro" id="IPR029787">
    <property type="entry name" value="Nucleotide_cyclase"/>
</dbReference>
<dbReference type="GO" id="GO:0043709">
    <property type="term" value="P:cell adhesion involved in single-species biofilm formation"/>
    <property type="evidence" value="ECO:0007669"/>
    <property type="project" value="TreeGrafter"/>
</dbReference>
<protein>
    <recommendedName>
        <fullName evidence="1">diguanylate cyclase</fullName>
        <ecNumber evidence="1">2.7.7.65</ecNumber>
    </recommendedName>
</protein>
<name>A0A517Y6Z5_9BACT</name>
<evidence type="ECO:0000256" key="4">
    <source>
        <dbReference type="SAM" id="MobiDB-lite"/>
    </source>
</evidence>
<evidence type="ECO:0000259" key="6">
    <source>
        <dbReference type="PROSITE" id="PS50887"/>
    </source>
</evidence>
<keyword evidence="5" id="KW-0732">Signal</keyword>
<keyword evidence="3" id="KW-0175">Coiled coil</keyword>
<dbReference type="InterPro" id="IPR050469">
    <property type="entry name" value="Diguanylate_Cyclase"/>
</dbReference>
<dbReference type="SMART" id="SM00267">
    <property type="entry name" value="GGDEF"/>
    <property type="match status" value="2"/>
</dbReference>
<feature type="region of interest" description="Disordered" evidence="4">
    <location>
        <begin position="330"/>
        <end position="351"/>
    </location>
</feature>
<sequence precursor="true">MTTLIVEAAVALTAASAGAAAGWCFRRSTEAKAKASPEHAPMTSVDSEQDAESNRQAAKQLLTQVHALTTKVSSQVGEHNLRVQAINDQLNSGEALDLDTINSAVNRLVEANAWMQQQLDSAESKLESQARLIESHVNEARTDALTCIANRRAFDEEMQRCLDLLRIERVPSCVMMIDVDFFKKFNDTHGHKAGDEVLRHVARALKQAAGGSGLVCRYGGEEFAVIMSGLHAKDALPIAERCRAAIGTESIAYEGKTLHVNASAGLSEFTSRDTMETVLERSDEALYASKRGGRNCGHWHNGESFVPFVQAMQTAPEEAKPAAAAVATETSAKPVAAGPTLTDSTTGLSTREALRDDLQRRLASMQREPHHLSLLVVQVDRLLDWTTKGGEEACTMALRTVAIALRGVTREMDHAARFEDDAFAVAIHGSSIEAAIEVAQRLRHSLQSARPKLAGTPSQITLSIGICEAMPGDDSARMFLRSQAAQNTSANLGGNQIATHDGKRIRLFEESQALA</sequence>
<dbReference type="AlphaFoldDB" id="A0A517Y6Z5"/>
<feature type="chain" id="PRO_5021870604" description="diguanylate cyclase" evidence="5">
    <location>
        <begin position="20"/>
        <end position="515"/>
    </location>
</feature>
<dbReference type="CDD" id="cd01949">
    <property type="entry name" value="GGDEF"/>
    <property type="match status" value="2"/>
</dbReference>
<dbReference type="GO" id="GO:1902201">
    <property type="term" value="P:negative regulation of bacterial-type flagellum-dependent cell motility"/>
    <property type="evidence" value="ECO:0007669"/>
    <property type="project" value="TreeGrafter"/>
</dbReference>
<accession>A0A517Y6Z5</accession>
<dbReference type="OrthoDB" id="243535at2"/>
<evidence type="ECO:0000256" key="2">
    <source>
        <dbReference type="ARBA" id="ARBA00034247"/>
    </source>
</evidence>
<dbReference type="EMBL" id="CP036274">
    <property type="protein sequence ID" value="QDU25912.1"/>
    <property type="molecule type" value="Genomic_DNA"/>
</dbReference>
<comment type="catalytic activity">
    <reaction evidence="2">
        <text>2 GTP = 3',3'-c-di-GMP + 2 diphosphate</text>
        <dbReference type="Rhea" id="RHEA:24898"/>
        <dbReference type="ChEBI" id="CHEBI:33019"/>
        <dbReference type="ChEBI" id="CHEBI:37565"/>
        <dbReference type="ChEBI" id="CHEBI:58805"/>
        <dbReference type="EC" id="2.7.7.65"/>
    </reaction>
</comment>
<dbReference type="GO" id="GO:0005886">
    <property type="term" value="C:plasma membrane"/>
    <property type="evidence" value="ECO:0007669"/>
    <property type="project" value="TreeGrafter"/>
</dbReference>
<evidence type="ECO:0000256" key="5">
    <source>
        <dbReference type="SAM" id="SignalP"/>
    </source>
</evidence>
<feature type="coiled-coil region" evidence="3">
    <location>
        <begin position="105"/>
        <end position="139"/>
    </location>
</feature>
<dbReference type="FunFam" id="3.30.70.270:FF:000001">
    <property type="entry name" value="Diguanylate cyclase domain protein"/>
    <property type="match status" value="1"/>
</dbReference>
<dbReference type="InterPro" id="IPR000160">
    <property type="entry name" value="GGDEF_dom"/>
</dbReference>
<dbReference type="Proteomes" id="UP000315017">
    <property type="component" value="Chromosome"/>
</dbReference>
<dbReference type="PANTHER" id="PTHR45138">
    <property type="entry name" value="REGULATORY COMPONENTS OF SENSORY TRANSDUCTION SYSTEM"/>
    <property type="match status" value="1"/>
</dbReference>
<dbReference type="RefSeq" id="WP_145085618.1">
    <property type="nucleotide sequence ID" value="NZ_CP036274.1"/>
</dbReference>
<evidence type="ECO:0000313" key="8">
    <source>
        <dbReference type="Proteomes" id="UP000315017"/>
    </source>
</evidence>
<keyword evidence="8" id="KW-1185">Reference proteome</keyword>
<feature type="signal peptide" evidence="5">
    <location>
        <begin position="1"/>
        <end position="19"/>
    </location>
</feature>
<reference evidence="7 8" key="1">
    <citation type="submission" date="2019-02" db="EMBL/GenBank/DDBJ databases">
        <title>Deep-cultivation of Planctomycetes and their phenomic and genomic characterization uncovers novel biology.</title>
        <authorList>
            <person name="Wiegand S."/>
            <person name="Jogler M."/>
            <person name="Boedeker C."/>
            <person name="Pinto D."/>
            <person name="Vollmers J."/>
            <person name="Rivas-Marin E."/>
            <person name="Kohn T."/>
            <person name="Peeters S.H."/>
            <person name="Heuer A."/>
            <person name="Rast P."/>
            <person name="Oberbeckmann S."/>
            <person name="Bunk B."/>
            <person name="Jeske O."/>
            <person name="Meyerdierks A."/>
            <person name="Storesund J.E."/>
            <person name="Kallscheuer N."/>
            <person name="Luecker S."/>
            <person name="Lage O.M."/>
            <person name="Pohl T."/>
            <person name="Merkel B.J."/>
            <person name="Hornburger P."/>
            <person name="Mueller R.-W."/>
            <person name="Bruemmer F."/>
            <person name="Labrenz M."/>
            <person name="Spormann A.M."/>
            <person name="Op den Camp H."/>
            <person name="Overmann J."/>
            <person name="Amann R."/>
            <person name="Jetten M.S.M."/>
            <person name="Mascher T."/>
            <person name="Medema M.H."/>
            <person name="Devos D.P."/>
            <person name="Kaster A.-K."/>
            <person name="Ovreas L."/>
            <person name="Rohde M."/>
            <person name="Galperin M.Y."/>
            <person name="Jogler C."/>
        </authorList>
    </citation>
    <scope>NUCLEOTIDE SEQUENCE [LARGE SCALE GENOMIC DNA]</scope>
    <source>
        <strain evidence="7 8">ETA_A8</strain>
    </source>
</reference>
<proteinExistence type="predicted"/>
<evidence type="ECO:0000313" key="7">
    <source>
        <dbReference type="EMBL" id="QDU25912.1"/>
    </source>
</evidence>
<gene>
    <name evidence="7" type="primary">pleD_1</name>
    <name evidence="7" type="ORF">ETAA8_09840</name>
</gene>
<dbReference type="EC" id="2.7.7.65" evidence="1"/>
<dbReference type="InterPro" id="IPR043128">
    <property type="entry name" value="Rev_trsase/Diguanyl_cyclase"/>
</dbReference>
<dbReference type="Gene3D" id="3.30.70.270">
    <property type="match status" value="2"/>
</dbReference>
<dbReference type="Pfam" id="PF00990">
    <property type="entry name" value="GGDEF"/>
    <property type="match status" value="2"/>
</dbReference>
<dbReference type="KEGG" id="aagg:ETAA8_09840"/>
<feature type="domain" description="GGDEF" evidence="6">
    <location>
        <begin position="170"/>
        <end position="302"/>
    </location>
</feature>
<dbReference type="PANTHER" id="PTHR45138:SF9">
    <property type="entry name" value="DIGUANYLATE CYCLASE DGCM-RELATED"/>
    <property type="match status" value="1"/>
</dbReference>